<reference evidence="1 2" key="1">
    <citation type="submission" date="2015-01" db="EMBL/GenBank/DDBJ databases">
        <title>Evolution of Trichinella species and genotypes.</title>
        <authorList>
            <person name="Korhonen P.K."/>
            <person name="Edoardo P."/>
            <person name="Giuseppe L.R."/>
            <person name="Gasser R.B."/>
        </authorList>
    </citation>
    <scope>NUCLEOTIDE SEQUENCE [LARGE SCALE GENOMIC DNA]</scope>
    <source>
        <strain evidence="1">ISS37</strain>
    </source>
</reference>
<gene>
    <name evidence="1" type="ORF">T07_8310</name>
</gene>
<proteinExistence type="predicted"/>
<dbReference type="Proteomes" id="UP000054630">
    <property type="component" value="Unassembled WGS sequence"/>
</dbReference>
<dbReference type="EMBL" id="JYDL01000183">
    <property type="protein sequence ID" value="KRX13792.1"/>
    <property type="molecule type" value="Genomic_DNA"/>
</dbReference>
<sequence>MLNITKRLRSIRCYISNSVDLKEATRVTETSDHLLECSEDLNLLHLLQQREALKRGKKQSKCCKFRISKRAMLPPA</sequence>
<protein>
    <submittedName>
        <fullName evidence="1">Uncharacterized protein</fullName>
    </submittedName>
</protein>
<keyword evidence="2" id="KW-1185">Reference proteome</keyword>
<accession>A0A0V0RHB4</accession>
<dbReference type="OrthoDB" id="10280049at2759"/>
<name>A0A0V0RHB4_9BILA</name>
<evidence type="ECO:0000313" key="2">
    <source>
        <dbReference type="Proteomes" id="UP000054630"/>
    </source>
</evidence>
<comment type="caution">
    <text evidence="1">The sequence shown here is derived from an EMBL/GenBank/DDBJ whole genome shotgun (WGS) entry which is preliminary data.</text>
</comment>
<organism evidence="1 2">
    <name type="scientific">Trichinella nelsoni</name>
    <dbReference type="NCBI Taxonomy" id="6336"/>
    <lineage>
        <taxon>Eukaryota</taxon>
        <taxon>Metazoa</taxon>
        <taxon>Ecdysozoa</taxon>
        <taxon>Nematoda</taxon>
        <taxon>Enoplea</taxon>
        <taxon>Dorylaimia</taxon>
        <taxon>Trichinellida</taxon>
        <taxon>Trichinellidae</taxon>
        <taxon>Trichinella</taxon>
    </lineage>
</organism>
<dbReference type="AlphaFoldDB" id="A0A0V0RHB4"/>
<evidence type="ECO:0000313" key="1">
    <source>
        <dbReference type="EMBL" id="KRX13792.1"/>
    </source>
</evidence>